<accession>A0A0S4NEM0</accession>
<accession>A0A0P1MIB1</accession>
<accession>A0A0N7MU97</accession>
<name>A0A0P1LG29_9BACT</name>
<accession>A0A0N7MSJ7</accession>
<evidence type="ECO:0000313" key="2">
    <source>
        <dbReference type="EMBL" id="CUU08851.1"/>
    </source>
</evidence>
<dbReference type="EMBL" id="FAOP01000011">
    <property type="protein sequence ID" value="CUU08851.1"/>
    <property type="molecule type" value="Genomic_DNA"/>
</dbReference>
<reference evidence="2 3" key="2">
    <citation type="submission" date="2015-11" db="EMBL/GenBank/DDBJ databases">
        <authorList>
            <person name="Zhang Y."/>
            <person name="Guo Z."/>
        </authorList>
    </citation>
    <scope>NUCLEOTIDE SEQUENCE [LARGE SCALE GENOMIC DNA]</scope>
    <source>
        <strain evidence="2">JGI-4</strain>
    </source>
</reference>
<dbReference type="Proteomes" id="UP000182011">
    <property type="component" value="Unassembled WGS sequence"/>
</dbReference>
<sequence>MKFNMLIAIIFIAFIIVGCSSLEAPEDEYIYSKISIEKVLIKDETGKITDTIKINHRFTTEIHGWLPNTCWEVYKIDVQEFENEFKITPMSRMKKSSVCLQIIVACSASVDLIARTTADTLRISAIGVDKTITKTIKVIQE</sequence>
<proteinExistence type="predicted"/>
<dbReference type="PROSITE" id="PS51257">
    <property type="entry name" value="PROKAR_LIPOPROTEIN"/>
    <property type="match status" value="1"/>
</dbReference>
<accession>A0A0P1P056</accession>
<keyword evidence="4" id="KW-1185">Reference proteome</keyword>
<dbReference type="OrthoDB" id="9809052at2"/>
<dbReference type="EMBL" id="CZVI01000028">
    <property type="protein sequence ID" value="CUS92435.1"/>
    <property type="molecule type" value="Genomic_DNA"/>
</dbReference>
<evidence type="ECO:0000313" key="3">
    <source>
        <dbReference type="Proteomes" id="UP000182011"/>
    </source>
</evidence>
<dbReference type="STRING" id="1633631.GCA_001442925_02197"/>
<organism evidence="2 3">
    <name type="scientific">Candidatus Kryptonium thompsonii</name>
    <dbReference type="NCBI Taxonomy" id="1633631"/>
    <lineage>
        <taxon>Bacteria</taxon>
        <taxon>Pseudomonadati</taxon>
        <taxon>Candidatus Kryptoniota</taxon>
        <taxon>Candidatus Kryptonium</taxon>
    </lineage>
</organism>
<protein>
    <recommendedName>
        <fullName evidence="5">Lipoprotein</fullName>
    </recommendedName>
</protein>
<evidence type="ECO:0000313" key="1">
    <source>
        <dbReference type="EMBL" id="CUS92435.1"/>
    </source>
</evidence>
<accession>A0A0P1M4H5</accession>
<dbReference type="Proteomes" id="UP000182200">
    <property type="component" value="Unassembled WGS sequence"/>
</dbReference>
<evidence type="ECO:0000313" key="4">
    <source>
        <dbReference type="Proteomes" id="UP000182200"/>
    </source>
</evidence>
<dbReference type="AlphaFoldDB" id="A0A0P1LG29"/>
<accession>A0A0N7MVL5</accession>
<gene>
    <name evidence="2" type="ORF">JGI4_02203</name>
    <name evidence="1" type="ORF">JGI8_01680</name>
</gene>
<evidence type="ECO:0008006" key="5">
    <source>
        <dbReference type="Google" id="ProtNLM"/>
    </source>
</evidence>
<dbReference type="RefSeq" id="WP_047133698.1">
    <property type="nucleotide sequence ID" value="NZ_CZVI01000028.1"/>
</dbReference>
<accession>A0A0P1LG29</accession>
<reference evidence="1 4" key="1">
    <citation type="submission" date="2015-11" db="EMBL/GenBank/DDBJ databases">
        <authorList>
            <person name="Varghese N."/>
        </authorList>
    </citation>
    <scope>NUCLEOTIDE SEQUENCE [LARGE SCALE GENOMIC DNA]</scope>
    <source>
        <strain evidence="1 4">JGI-8</strain>
    </source>
</reference>
<accession>A0A0P1L7X1</accession>
<accession>A0A0P1LK36</accession>